<keyword evidence="2" id="KW-1185">Reference proteome</keyword>
<dbReference type="Proteomes" id="UP000249725">
    <property type="component" value="Unassembled WGS sequence"/>
</dbReference>
<sequence length="104" mass="10439">MYAAAAATALLGGCSVTTSSTQAELTVSGAAPAVSAFVADHASRHRTVRSFGSGAAGKATATIKLPSSVKAKEVTALMERAIRADLSVTYKGPSRSADLALNLT</sequence>
<gene>
    <name evidence="1" type="ORF">DJ018_00425</name>
</gene>
<evidence type="ECO:0000313" key="1">
    <source>
        <dbReference type="EMBL" id="RAK56487.1"/>
    </source>
</evidence>
<proteinExistence type="predicted"/>
<accession>A0A328APG8</accession>
<dbReference type="EMBL" id="QFYR01000001">
    <property type="protein sequence ID" value="RAK56487.1"/>
    <property type="molecule type" value="Genomic_DNA"/>
</dbReference>
<protein>
    <submittedName>
        <fullName evidence="1">Uncharacterized protein</fullName>
    </submittedName>
</protein>
<comment type="caution">
    <text evidence="1">The sequence shown here is derived from an EMBL/GenBank/DDBJ whole genome shotgun (WGS) entry which is preliminary data.</text>
</comment>
<organism evidence="1 2">
    <name type="scientific">Phenylobacterium deserti</name>
    <dbReference type="NCBI Taxonomy" id="1914756"/>
    <lineage>
        <taxon>Bacteria</taxon>
        <taxon>Pseudomonadati</taxon>
        <taxon>Pseudomonadota</taxon>
        <taxon>Alphaproteobacteria</taxon>
        <taxon>Caulobacterales</taxon>
        <taxon>Caulobacteraceae</taxon>
        <taxon>Phenylobacterium</taxon>
    </lineage>
</organism>
<reference evidence="2" key="1">
    <citation type="submission" date="2018-05" db="EMBL/GenBank/DDBJ databases">
        <authorList>
            <person name="Li X."/>
        </authorList>
    </citation>
    <scope>NUCLEOTIDE SEQUENCE [LARGE SCALE GENOMIC DNA]</scope>
    <source>
        <strain evidence="2">YIM 73061</strain>
    </source>
</reference>
<name>A0A328APG8_9CAUL</name>
<dbReference type="AlphaFoldDB" id="A0A328APG8"/>
<evidence type="ECO:0000313" key="2">
    <source>
        <dbReference type="Proteomes" id="UP000249725"/>
    </source>
</evidence>